<feature type="compositionally biased region" description="Polar residues" evidence="2">
    <location>
        <begin position="707"/>
        <end position="724"/>
    </location>
</feature>
<evidence type="ECO:0000256" key="1">
    <source>
        <dbReference type="SAM" id="Coils"/>
    </source>
</evidence>
<evidence type="ECO:0008006" key="6">
    <source>
        <dbReference type="Google" id="ProtNLM"/>
    </source>
</evidence>
<feature type="compositionally biased region" description="Basic and acidic residues" evidence="2">
    <location>
        <begin position="233"/>
        <end position="262"/>
    </location>
</feature>
<organism evidence="3 5">
    <name type="scientific">Adineta steineri</name>
    <dbReference type="NCBI Taxonomy" id="433720"/>
    <lineage>
        <taxon>Eukaryota</taxon>
        <taxon>Metazoa</taxon>
        <taxon>Spiralia</taxon>
        <taxon>Gnathifera</taxon>
        <taxon>Rotifera</taxon>
        <taxon>Eurotatoria</taxon>
        <taxon>Bdelloidea</taxon>
        <taxon>Adinetida</taxon>
        <taxon>Adinetidae</taxon>
        <taxon>Adineta</taxon>
    </lineage>
</organism>
<dbReference type="EMBL" id="CAJOBB010000600">
    <property type="protein sequence ID" value="CAF3713865.1"/>
    <property type="molecule type" value="Genomic_DNA"/>
</dbReference>
<dbReference type="AlphaFoldDB" id="A0A814GA75"/>
<evidence type="ECO:0000313" key="5">
    <source>
        <dbReference type="Proteomes" id="UP000663860"/>
    </source>
</evidence>
<dbReference type="EMBL" id="CAJNOE010000160">
    <property type="protein sequence ID" value="CAF0994065.1"/>
    <property type="molecule type" value="Genomic_DNA"/>
</dbReference>
<dbReference type="GO" id="GO:0000235">
    <property type="term" value="C:astral microtubule"/>
    <property type="evidence" value="ECO:0007669"/>
    <property type="project" value="TreeGrafter"/>
</dbReference>
<feature type="compositionally biased region" description="Polar residues" evidence="2">
    <location>
        <begin position="271"/>
        <end position="287"/>
    </location>
</feature>
<feature type="compositionally biased region" description="Polar residues" evidence="2">
    <location>
        <begin position="444"/>
        <end position="457"/>
    </location>
</feature>
<dbReference type="GO" id="GO:0090307">
    <property type="term" value="P:mitotic spindle assembly"/>
    <property type="evidence" value="ECO:0007669"/>
    <property type="project" value="TreeGrafter"/>
</dbReference>
<feature type="compositionally biased region" description="Polar residues" evidence="2">
    <location>
        <begin position="126"/>
        <end position="140"/>
    </location>
</feature>
<protein>
    <recommendedName>
        <fullName evidence="6">Microtubule-associated protein 9</fullName>
    </recommendedName>
</protein>
<gene>
    <name evidence="3" type="ORF">IZO911_LOCUS17267</name>
    <name evidence="4" type="ORF">KXQ929_LOCUS11929</name>
</gene>
<dbReference type="GO" id="GO:0000281">
    <property type="term" value="P:mitotic cytokinesis"/>
    <property type="evidence" value="ECO:0007669"/>
    <property type="project" value="InterPro"/>
</dbReference>
<keyword evidence="1" id="KW-0175">Coiled coil</keyword>
<feature type="compositionally biased region" description="Basic and acidic residues" evidence="2">
    <location>
        <begin position="296"/>
        <end position="308"/>
    </location>
</feature>
<sequence length="743" mass="85639">MRKNLGSDDDDDDDDLSHPSPLLQTQRFSKTDNFGTKDFRATFTRPKHTDESNMKLNLKTIHDNDDDSLNDSDDDLNTKTARSTSSGTSSQLTPKPKERSFLKKDNEKPKIAQRRIDIDDDERNVFGQTTMKPSPRQRITTLHEDEQNDQRFAQGFANEKKRQSPTDLFSTDQKFDSRRNSRKSSNDHIDKKHDDSDDEGIIVPSSSKHNDSQKSRHTSINDDRSHSRKNSTRSKDGTDKSDNEDTDYQHSNRQSDRQDFKKPRSSIHDLAQTSPKDTDVNTNQHQLSSSRPSSASKKEGEPIRRSSYCEEQDVVIPPVTHQQSQSRPSSAKSNTSRHQTQSAIDNITSANIPPTLDPLTSNNEALAATLQPPLPPPRPSAQLPPRPRPNLNSTTSGGINKKQQFKVPNRYKEITSRVDNGRNPNSSIDLTASTQRALERELKSQTLQRPQTARVRTSSANNDNSKNSNGRQRRLSSSGYEHVKPRVNTNLSINFDEINTTQMRADSAQSIKDGVYLEWLKTKEEQRKQELEAQKLWEAEKVKQVNKTAIERRVQQNLQNLERWRQEKDEQIKIKKQEEIRLKREQEENAKREREQKKKDAKVGFEGWVAAKQDTDKEKLNESINKKTEIEKQQEEKQKKILEATKAYEEWNAKKAQHIKKKQETQKLTREEQLKKLRENEETKFVSAQDAYEKWLKNKEQSEVDDQMNTQRRNSLSVKQQQQVPFLPGGSQKNTGKIPHVVW</sequence>
<accession>A0A814GA75</accession>
<evidence type="ECO:0000313" key="3">
    <source>
        <dbReference type="EMBL" id="CAF0994065.1"/>
    </source>
</evidence>
<dbReference type="Proteomes" id="UP000663868">
    <property type="component" value="Unassembled WGS sequence"/>
</dbReference>
<dbReference type="Proteomes" id="UP000663860">
    <property type="component" value="Unassembled WGS sequence"/>
</dbReference>
<feature type="compositionally biased region" description="Polar residues" evidence="2">
    <location>
        <begin position="22"/>
        <end position="34"/>
    </location>
</feature>
<feature type="compositionally biased region" description="Pro residues" evidence="2">
    <location>
        <begin position="372"/>
        <end position="388"/>
    </location>
</feature>
<proteinExistence type="predicted"/>
<dbReference type="GO" id="GO:1902412">
    <property type="term" value="P:regulation of mitotic cytokinesis"/>
    <property type="evidence" value="ECO:0007669"/>
    <property type="project" value="TreeGrafter"/>
</dbReference>
<feature type="compositionally biased region" description="Basic and acidic residues" evidence="2">
    <location>
        <begin position="208"/>
        <end position="225"/>
    </location>
</feature>
<name>A0A814GA75_9BILA</name>
<feature type="region of interest" description="Disordered" evidence="2">
    <location>
        <begin position="441"/>
        <end position="482"/>
    </location>
</feature>
<feature type="compositionally biased region" description="Polar residues" evidence="2">
    <location>
        <begin position="320"/>
        <end position="364"/>
    </location>
</feature>
<feature type="compositionally biased region" description="Basic and acidic residues" evidence="2">
    <location>
        <begin position="173"/>
        <end position="195"/>
    </location>
</feature>
<feature type="compositionally biased region" description="Basic and acidic residues" evidence="2">
    <location>
        <begin position="95"/>
        <end position="117"/>
    </location>
</feature>
<evidence type="ECO:0000256" key="2">
    <source>
        <dbReference type="SAM" id="MobiDB-lite"/>
    </source>
</evidence>
<evidence type="ECO:0000313" key="4">
    <source>
        <dbReference type="EMBL" id="CAF3713865.1"/>
    </source>
</evidence>
<feature type="region of interest" description="Disordered" evidence="2">
    <location>
        <begin position="1"/>
        <end position="410"/>
    </location>
</feature>
<dbReference type="GO" id="GO:0008017">
    <property type="term" value="F:microtubule binding"/>
    <property type="evidence" value="ECO:0007669"/>
    <property type="project" value="TreeGrafter"/>
</dbReference>
<reference evidence="3" key="1">
    <citation type="submission" date="2021-02" db="EMBL/GenBank/DDBJ databases">
        <authorList>
            <person name="Nowell W R."/>
        </authorList>
    </citation>
    <scope>NUCLEOTIDE SEQUENCE</scope>
</reference>
<feature type="compositionally biased region" description="Polar residues" evidence="2">
    <location>
        <begin position="78"/>
        <end position="93"/>
    </location>
</feature>
<feature type="compositionally biased region" description="Low complexity" evidence="2">
    <location>
        <begin position="458"/>
        <end position="469"/>
    </location>
</feature>
<dbReference type="PANTHER" id="PTHR14739">
    <property type="entry name" value="MICROTUBULE-ASSOCIATED PROTEIN 9"/>
    <property type="match status" value="1"/>
</dbReference>
<feature type="region of interest" description="Disordered" evidence="2">
    <location>
        <begin position="698"/>
        <end position="743"/>
    </location>
</feature>
<dbReference type="PANTHER" id="PTHR14739:SF9">
    <property type="entry name" value="MICROTUBULE-ASSOCIATED PROTEIN 9"/>
    <property type="match status" value="1"/>
</dbReference>
<comment type="caution">
    <text evidence="3">The sequence shown here is derived from an EMBL/GenBank/DDBJ whole genome shotgun (WGS) entry which is preliminary data.</text>
</comment>
<feature type="compositionally biased region" description="Acidic residues" evidence="2">
    <location>
        <begin position="64"/>
        <end position="75"/>
    </location>
</feature>
<feature type="compositionally biased region" description="Polar residues" evidence="2">
    <location>
        <begin position="390"/>
        <end position="402"/>
    </location>
</feature>
<feature type="coiled-coil region" evidence="1">
    <location>
        <begin position="547"/>
        <end position="680"/>
    </location>
</feature>
<dbReference type="InterPro" id="IPR026106">
    <property type="entry name" value="MAP9"/>
</dbReference>